<organism evidence="2 3">
    <name type="scientific">Pedobacter nutrimenti</name>
    <dbReference type="NCBI Taxonomy" id="1241337"/>
    <lineage>
        <taxon>Bacteria</taxon>
        <taxon>Pseudomonadati</taxon>
        <taxon>Bacteroidota</taxon>
        <taxon>Sphingobacteriia</taxon>
        <taxon>Sphingobacteriales</taxon>
        <taxon>Sphingobacteriaceae</taxon>
        <taxon>Pedobacter</taxon>
    </lineage>
</organism>
<dbReference type="Pfam" id="PF01902">
    <property type="entry name" value="Diphthami_syn_2"/>
    <property type="match status" value="1"/>
</dbReference>
<dbReference type="InterPro" id="IPR002761">
    <property type="entry name" value="Diphthami_syn_dom"/>
</dbReference>
<keyword evidence="3" id="KW-1185">Reference proteome</keyword>
<gene>
    <name evidence="2" type="ORF">B0O44_101142</name>
</gene>
<dbReference type="AlphaFoldDB" id="A0A318ULA2"/>
<dbReference type="OrthoDB" id="3572539at2"/>
<protein>
    <submittedName>
        <fullName evidence="2">Uncharacterized protein (TIGR00290 family)</fullName>
    </submittedName>
</protein>
<feature type="domain" description="Diphthamide synthase" evidence="1">
    <location>
        <begin position="10"/>
        <end position="200"/>
    </location>
</feature>
<dbReference type="CDD" id="cd01994">
    <property type="entry name" value="AANH_PF0828-like"/>
    <property type="match status" value="1"/>
</dbReference>
<evidence type="ECO:0000313" key="3">
    <source>
        <dbReference type="Proteomes" id="UP000248198"/>
    </source>
</evidence>
<dbReference type="PIRSF" id="PIRSF039123">
    <property type="entry name" value="Diphthamide_synthase"/>
    <property type="match status" value="1"/>
</dbReference>
<dbReference type="EMBL" id="QKLU01000001">
    <property type="protein sequence ID" value="PYF76671.1"/>
    <property type="molecule type" value="Genomic_DNA"/>
</dbReference>
<dbReference type="Gene3D" id="3.40.50.620">
    <property type="entry name" value="HUPs"/>
    <property type="match status" value="1"/>
</dbReference>
<evidence type="ECO:0000259" key="1">
    <source>
        <dbReference type="Pfam" id="PF01902"/>
    </source>
</evidence>
<dbReference type="RefSeq" id="WP_110826788.1">
    <property type="nucleotide sequence ID" value="NZ_QKLU01000001.1"/>
</dbReference>
<dbReference type="NCBIfam" id="TIGR00290">
    <property type="entry name" value="MJ0570_dom"/>
    <property type="match status" value="1"/>
</dbReference>
<name>A0A318ULA2_9SPHI</name>
<evidence type="ECO:0000313" key="2">
    <source>
        <dbReference type="EMBL" id="PYF76671.1"/>
    </source>
</evidence>
<dbReference type="InterPro" id="IPR030662">
    <property type="entry name" value="DPH6/MJ0570"/>
</dbReference>
<dbReference type="Proteomes" id="UP000248198">
    <property type="component" value="Unassembled WGS sequence"/>
</dbReference>
<sequence length="235" mass="26566">MEKIPAVFNWSGGKDSTLALHYLLQDKDFEVKYLLTTLSDAYNRVSMHGVREELLLAQAESIGLPLQQVRLAESVAMEDYEASMTLALTGMKKQGIAHAVFGDIFLEDLKVYREKKLAEIGMQAVFPLWKKDTRKIIKEFVELGYKTIVVCAREGLQDFCGRIIDEQFMADLPADVDPCGENGEFHTFAFEGPIFNKPLRFSIGERIFRTFPSPAGDQSSPSGYWFTDLLPYTKS</sequence>
<dbReference type="SUPFAM" id="SSF52402">
    <property type="entry name" value="Adenine nucleotide alpha hydrolases-like"/>
    <property type="match status" value="1"/>
</dbReference>
<dbReference type="InterPro" id="IPR014729">
    <property type="entry name" value="Rossmann-like_a/b/a_fold"/>
</dbReference>
<accession>A0A318ULA2</accession>
<comment type="caution">
    <text evidence="2">The sequence shown here is derived from an EMBL/GenBank/DDBJ whole genome shotgun (WGS) entry which is preliminary data.</text>
</comment>
<reference evidence="2 3" key="1">
    <citation type="submission" date="2018-06" db="EMBL/GenBank/DDBJ databases">
        <title>Genomic Encyclopedia of Archaeal and Bacterial Type Strains, Phase II (KMG-II): from individual species to whole genera.</title>
        <authorList>
            <person name="Goeker M."/>
        </authorList>
    </citation>
    <scope>NUCLEOTIDE SEQUENCE [LARGE SCALE GENOMIC DNA]</scope>
    <source>
        <strain evidence="2 3">DSM 27372</strain>
    </source>
</reference>
<proteinExistence type="predicted"/>
<dbReference type="Gene3D" id="3.90.1490.10">
    <property type="entry name" value="putative n-type atp pyrophosphatase, domain 2"/>
    <property type="match status" value="1"/>
</dbReference>